<evidence type="ECO:0000313" key="2">
    <source>
        <dbReference type="Proteomes" id="UP000651057"/>
    </source>
</evidence>
<gene>
    <name evidence="1" type="ORF">JJQ60_18320</name>
</gene>
<evidence type="ECO:0000313" key="1">
    <source>
        <dbReference type="EMBL" id="MBL0685496.1"/>
    </source>
</evidence>
<dbReference type="Proteomes" id="UP000651057">
    <property type="component" value="Unassembled WGS sequence"/>
</dbReference>
<proteinExistence type="predicted"/>
<sequence length="161" mass="18379">MSGEAGAIGNSTYLQIYYSSGMTVSLAMPPDPESDSHYISNYFKEANKPFENKLKMVLPKLDTSIAALIQEHNLPIVPYDTNADYIEGVIIEDTNEHKIDQLAEQRAKNWFVNTNKPKAFLSFSFFTKEFSKITLSITVDKRILRSQLHKLRDEVLLVFEL</sequence>
<dbReference type="RefSeq" id="WP_201923653.1">
    <property type="nucleotide sequence ID" value="NZ_BAABAX010000012.1"/>
</dbReference>
<protein>
    <submittedName>
        <fullName evidence="1">Uncharacterized protein</fullName>
    </submittedName>
</protein>
<reference evidence="1" key="1">
    <citation type="submission" date="2021-01" db="EMBL/GenBank/DDBJ databases">
        <authorList>
            <person name="Zhong Y.L."/>
        </authorList>
    </citation>
    <scope>NUCLEOTIDE SEQUENCE</scope>
    <source>
        <strain evidence="1">KCTC 23302</strain>
    </source>
</reference>
<name>A0A937DD03_9FLAO</name>
<dbReference type="EMBL" id="JAERQJ010000009">
    <property type="protein sequence ID" value="MBL0685496.1"/>
    <property type="molecule type" value="Genomic_DNA"/>
</dbReference>
<organism evidence="1 2">
    <name type="scientific">Aquimarina mytili</name>
    <dbReference type="NCBI Taxonomy" id="874423"/>
    <lineage>
        <taxon>Bacteria</taxon>
        <taxon>Pseudomonadati</taxon>
        <taxon>Bacteroidota</taxon>
        <taxon>Flavobacteriia</taxon>
        <taxon>Flavobacteriales</taxon>
        <taxon>Flavobacteriaceae</taxon>
        <taxon>Aquimarina</taxon>
    </lineage>
</organism>
<dbReference type="AlphaFoldDB" id="A0A937DD03"/>
<accession>A0A937DD03</accession>
<comment type="caution">
    <text evidence="1">The sequence shown here is derived from an EMBL/GenBank/DDBJ whole genome shotgun (WGS) entry which is preliminary data.</text>
</comment>
<keyword evidence="2" id="KW-1185">Reference proteome</keyword>